<dbReference type="InterPro" id="IPR050490">
    <property type="entry name" value="Bact_solute-bd_prot1"/>
</dbReference>
<gene>
    <name evidence="6" type="ORF">AB2L27_01405</name>
</gene>
<dbReference type="Pfam" id="PF01547">
    <property type="entry name" value="SBP_bac_1"/>
    <property type="match status" value="1"/>
</dbReference>
<keyword evidence="7" id="KW-1185">Reference proteome</keyword>
<evidence type="ECO:0000256" key="1">
    <source>
        <dbReference type="ARBA" id="ARBA00022475"/>
    </source>
</evidence>
<evidence type="ECO:0000313" key="7">
    <source>
        <dbReference type="Proteomes" id="UP001565927"/>
    </source>
</evidence>
<keyword evidence="2" id="KW-0732">Signal</keyword>
<evidence type="ECO:0000313" key="6">
    <source>
        <dbReference type="EMBL" id="MEZ0163416.1"/>
    </source>
</evidence>
<keyword evidence="4" id="KW-0564">Palmitate</keyword>
<keyword evidence="5" id="KW-0449">Lipoprotein</keyword>
<proteinExistence type="predicted"/>
<accession>A0ABV4GZ11</accession>
<reference evidence="6 7" key="1">
    <citation type="submission" date="2024-07" db="EMBL/GenBank/DDBJ databases">
        <authorList>
            <person name="Thanompreechachai J."/>
            <person name="Duangmal K."/>
        </authorList>
    </citation>
    <scope>NUCLEOTIDE SEQUENCE [LARGE SCALE GENOMIC DNA]</scope>
    <source>
        <strain evidence="6 7">LSe6-4</strain>
    </source>
</reference>
<evidence type="ECO:0000256" key="2">
    <source>
        <dbReference type="ARBA" id="ARBA00022729"/>
    </source>
</evidence>
<evidence type="ECO:0000256" key="3">
    <source>
        <dbReference type="ARBA" id="ARBA00023136"/>
    </source>
</evidence>
<comment type="caution">
    <text evidence="6">The sequence shown here is derived from an EMBL/GenBank/DDBJ whole genome shotgun (WGS) entry which is preliminary data.</text>
</comment>
<dbReference type="Proteomes" id="UP001565927">
    <property type="component" value="Unassembled WGS sequence"/>
</dbReference>
<dbReference type="RefSeq" id="WP_370439663.1">
    <property type="nucleotide sequence ID" value="NZ_JBGFTU010000001.1"/>
</dbReference>
<dbReference type="PANTHER" id="PTHR43649">
    <property type="entry name" value="ARABINOSE-BINDING PROTEIN-RELATED"/>
    <property type="match status" value="1"/>
</dbReference>
<dbReference type="EMBL" id="JBGFTU010000001">
    <property type="protein sequence ID" value="MEZ0163416.1"/>
    <property type="molecule type" value="Genomic_DNA"/>
</dbReference>
<keyword evidence="1" id="KW-1003">Cell membrane</keyword>
<sequence length="444" mass="46502">MPPPPTRAPLTRRHVLAGAGAAAAVGATGACGAATTGGADGPLTFWSSLRGTENVVAAWNEARPDAPVQFSTVPSGGAGGNAKLSNAARAGNAPDVTSMEYADLPGFTLDGVTTDLTDLISPSFRDAILPQAWDTATFSGRTYAVPLDVEPMVFLHRPDLLARAGLDVPTTWEEFAEASATLKSRTGVDLASFFPNGWPWLAGYAQQLGARWFQTDPDAGDGGEWVVDLLDEPTQRVATLWQGLVDERNVQLVPQGSQEWLASLANDSTASFIVGAWGAANLITAVPGGAGKWRAAPLPQWAGQTPSLGVQGGSVHVITADSPRKERAMEFLEWMSTSPDSAVARLSSGTSAMFPAAPSLIGPAADQLDTSYYSGQDYYGFVSGQSELLDVGWLWGPRMQATGASLQDGLARLEYGTTIEEALAAAEEATLPDLRSLGLGVRRG</sequence>
<name>A0ABV4GZ11_9ACTN</name>
<dbReference type="PROSITE" id="PS51257">
    <property type="entry name" value="PROKAR_LIPOPROTEIN"/>
    <property type="match status" value="1"/>
</dbReference>
<dbReference type="PANTHER" id="PTHR43649:SF33">
    <property type="entry name" value="POLYGALACTURONAN_RHAMNOGALACTURONAN-BINDING PROTEIN YTCQ"/>
    <property type="match status" value="1"/>
</dbReference>
<evidence type="ECO:0000256" key="4">
    <source>
        <dbReference type="ARBA" id="ARBA00023139"/>
    </source>
</evidence>
<dbReference type="Gene3D" id="3.40.190.10">
    <property type="entry name" value="Periplasmic binding protein-like II"/>
    <property type="match status" value="1"/>
</dbReference>
<dbReference type="InterPro" id="IPR006059">
    <property type="entry name" value="SBP"/>
</dbReference>
<evidence type="ECO:0000256" key="5">
    <source>
        <dbReference type="ARBA" id="ARBA00023288"/>
    </source>
</evidence>
<organism evidence="6 7">
    <name type="scientific">Kineococcus halophytocola</name>
    <dbReference type="NCBI Taxonomy" id="3234027"/>
    <lineage>
        <taxon>Bacteria</taxon>
        <taxon>Bacillati</taxon>
        <taxon>Actinomycetota</taxon>
        <taxon>Actinomycetes</taxon>
        <taxon>Kineosporiales</taxon>
        <taxon>Kineosporiaceae</taxon>
        <taxon>Kineococcus</taxon>
    </lineage>
</organism>
<dbReference type="PROSITE" id="PS51318">
    <property type="entry name" value="TAT"/>
    <property type="match status" value="1"/>
</dbReference>
<dbReference type="SUPFAM" id="SSF53850">
    <property type="entry name" value="Periplasmic binding protein-like II"/>
    <property type="match status" value="1"/>
</dbReference>
<keyword evidence="3" id="KW-0472">Membrane</keyword>
<dbReference type="InterPro" id="IPR006311">
    <property type="entry name" value="TAT_signal"/>
</dbReference>
<protein>
    <submittedName>
        <fullName evidence="6">ABC transporter substrate-binding protein</fullName>
    </submittedName>
</protein>